<dbReference type="InterPro" id="IPR055445">
    <property type="entry name" value="ARM_ARMC5"/>
</dbReference>
<dbReference type="PANTHER" id="PTHR23312:SF8">
    <property type="entry name" value="ARMADILLO REPEAT-CONTAINING PROTEIN 5"/>
    <property type="match status" value="1"/>
</dbReference>
<feature type="non-terminal residue" evidence="3">
    <location>
        <position position="263"/>
    </location>
</feature>
<dbReference type="SUPFAM" id="SSF48371">
    <property type="entry name" value="ARM repeat"/>
    <property type="match status" value="1"/>
</dbReference>
<gene>
    <name evidence="3" type="ORF">scyTo_0026837</name>
</gene>
<dbReference type="Gene3D" id="1.25.10.10">
    <property type="entry name" value="Leucine-rich Repeat Variant"/>
    <property type="match status" value="1"/>
</dbReference>
<dbReference type="OrthoDB" id="6086604at2759"/>
<dbReference type="EMBL" id="BFAA01247855">
    <property type="protein sequence ID" value="GCB86107.1"/>
    <property type="molecule type" value="Genomic_DNA"/>
</dbReference>
<organism evidence="3 4">
    <name type="scientific">Scyliorhinus torazame</name>
    <name type="common">Cloudy catshark</name>
    <name type="synonym">Catulus torazame</name>
    <dbReference type="NCBI Taxonomy" id="75743"/>
    <lineage>
        <taxon>Eukaryota</taxon>
        <taxon>Metazoa</taxon>
        <taxon>Chordata</taxon>
        <taxon>Craniata</taxon>
        <taxon>Vertebrata</taxon>
        <taxon>Chondrichthyes</taxon>
        <taxon>Elasmobranchii</taxon>
        <taxon>Galeomorphii</taxon>
        <taxon>Galeoidea</taxon>
        <taxon>Carcharhiniformes</taxon>
        <taxon>Scyliorhinidae</taxon>
        <taxon>Scyliorhinus</taxon>
    </lineage>
</organism>
<keyword evidence="4" id="KW-1185">Reference proteome</keyword>
<proteinExistence type="predicted"/>
<dbReference type="STRING" id="75743.A0A401QL07"/>
<feature type="domain" description="ARMC5-like ARM-repeats" evidence="2">
    <location>
        <begin position="2"/>
        <end position="204"/>
    </location>
</feature>
<dbReference type="InterPro" id="IPR000225">
    <property type="entry name" value="Armadillo"/>
</dbReference>
<comment type="caution">
    <text evidence="3">The sequence shown here is derived from an EMBL/GenBank/DDBJ whole genome shotgun (WGS) entry which is preliminary data.</text>
</comment>
<dbReference type="InterPro" id="IPR011989">
    <property type="entry name" value="ARM-like"/>
</dbReference>
<dbReference type="InterPro" id="IPR016024">
    <property type="entry name" value="ARM-type_fold"/>
</dbReference>
<sequence>MEDAECLQTVVRTLRILSDSPAHRRLLTAQGCVSPLLALLGREESGLLGAAARATAELTRSCCAPCALQVSRHGGIPRLASLAAHGERAVREGALTALGNLCGQGFVRPSVGGAGGIGLLVEALRSESGSPSAPAHLRALCLCCREAVNRARVREEGGLDLLLALLKEPGHRASHSRIIGALLGFFYDQHAMDYLHVRGLVPVLLDKLVTLAGLRQTPHLGPCSSPPEEPEEERQAASFDYPPERPIDGEELPQEASSSFLSL</sequence>
<feature type="region of interest" description="Disordered" evidence="1">
    <location>
        <begin position="219"/>
        <end position="263"/>
    </location>
</feature>
<dbReference type="PANTHER" id="PTHR23312">
    <property type="entry name" value="ARMC5 ARMADILLO REPEAT-CONTAINING -RELATED"/>
    <property type="match status" value="1"/>
</dbReference>
<protein>
    <recommendedName>
        <fullName evidence="2">ARMC5-like ARM-repeats domain-containing protein</fullName>
    </recommendedName>
</protein>
<name>A0A401QL07_SCYTO</name>
<dbReference type="AlphaFoldDB" id="A0A401QL07"/>
<dbReference type="Pfam" id="PF24768">
    <property type="entry name" value="ARM_ARMC5"/>
    <property type="match status" value="1"/>
</dbReference>
<dbReference type="SMART" id="SM00185">
    <property type="entry name" value="ARM"/>
    <property type="match status" value="3"/>
</dbReference>
<dbReference type="Proteomes" id="UP000288216">
    <property type="component" value="Unassembled WGS sequence"/>
</dbReference>
<evidence type="ECO:0000313" key="3">
    <source>
        <dbReference type="EMBL" id="GCB86107.1"/>
    </source>
</evidence>
<accession>A0A401QL07</accession>
<evidence type="ECO:0000256" key="1">
    <source>
        <dbReference type="SAM" id="MobiDB-lite"/>
    </source>
</evidence>
<evidence type="ECO:0000313" key="4">
    <source>
        <dbReference type="Proteomes" id="UP000288216"/>
    </source>
</evidence>
<evidence type="ECO:0000259" key="2">
    <source>
        <dbReference type="Pfam" id="PF24768"/>
    </source>
</evidence>
<reference evidence="3 4" key="1">
    <citation type="journal article" date="2018" name="Nat. Ecol. Evol.">
        <title>Shark genomes provide insights into elasmobranch evolution and the origin of vertebrates.</title>
        <authorList>
            <person name="Hara Y"/>
            <person name="Yamaguchi K"/>
            <person name="Onimaru K"/>
            <person name="Kadota M"/>
            <person name="Koyanagi M"/>
            <person name="Keeley SD"/>
            <person name="Tatsumi K"/>
            <person name="Tanaka K"/>
            <person name="Motone F"/>
            <person name="Kageyama Y"/>
            <person name="Nozu R"/>
            <person name="Adachi N"/>
            <person name="Nishimura O"/>
            <person name="Nakagawa R"/>
            <person name="Tanegashima C"/>
            <person name="Kiyatake I"/>
            <person name="Matsumoto R"/>
            <person name="Murakumo K"/>
            <person name="Nishida K"/>
            <person name="Terakita A"/>
            <person name="Kuratani S"/>
            <person name="Sato K"/>
            <person name="Hyodo S Kuraku.S."/>
        </authorList>
    </citation>
    <scope>NUCLEOTIDE SEQUENCE [LARGE SCALE GENOMIC DNA]</scope>
</reference>
<dbReference type="GO" id="GO:0005829">
    <property type="term" value="C:cytosol"/>
    <property type="evidence" value="ECO:0007669"/>
    <property type="project" value="TreeGrafter"/>
</dbReference>
<dbReference type="OMA" id="SFDYPPE"/>
<dbReference type="GO" id="GO:0009653">
    <property type="term" value="P:anatomical structure morphogenesis"/>
    <property type="evidence" value="ECO:0007669"/>
    <property type="project" value="TreeGrafter"/>
</dbReference>